<evidence type="ECO:0000256" key="7">
    <source>
        <dbReference type="ARBA" id="ARBA00023002"/>
    </source>
</evidence>
<keyword evidence="9" id="KW-0411">Iron-sulfur</keyword>
<dbReference type="InterPro" id="IPR023753">
    <property type="entry name" value="FAD/NAD-binding_dom"/>
</dbReference>
<dbReference type="Pfam" id="PF07992">
    <property type="entry name" value="Pyr_redox_2"/>
    <property type="match status" value="1"/>
</dbReference>
<reference evidence="12 13" key="1">
    <citation type="submission" date="2023-08" db="EMBL/GenBank/DDBJ databases">
        <title>Arthrobacter horti sp. nov., isolated from forest soil.</title>
        <authorList>
            <person name="Park M."/>
        </authorList>
    </citation>
    <scope>NUCLEOTIDE SEQUENCE [LARGE SCALE GENOMIC DNA]</scope>
    <source>
        <strain evidence="12 13">YJM1</strain>
    </source>
</reference>
<evidence type="ECO:0000259" key="10">
    <source>
        <dbReference type="Pfam" id="PF00724"/>
    </source>
</evidence>
<accession>A0ABT9IMW7</accession>
<dbReference type="SUPFAM" id="SSF51971">
    <property type="entry name" value="Nucleotide-binding domain"/>
    <property type="match status" value="1"/>
</dbReference>
<dbReference type="EMBL" id="JAVALS010000003">
    <property type="protein sequence ID" value="MDP5226922.1"/>
    <property type="molecule type" value="Genomic_DNA"/>
</dbReference>
<dbReference type="InterPro" id="IPR013785">
    <property type="entry name" value="Aldolase_TIM"/>
</dbReference>
<evidence type="ECO:0000256" key="6">
    <source>
        <dbReference type="ARBA" id="ARBA00022723"/>
    </source>
</evidence>
<dbReference type="InterPro" id="IPR001155">
    <property type="entry name" value="OxRdtase_FMN_N"/>
</dbReference>
<comment type="cofactor">
    <cofactor evidence="2">
        <name>[4Fe-4S] cluster</name>
        <dbReference type="ChEBI" id="CHEBI:49883"/>
    </cofactor>
</comment>
<dbReference type="Proteomes" id="UP001232725">
    <property type="component" value="Unassembled WGS sequence"/>
</dbReference>
<feature type="domain" description="NADH:flavin oxidoreductase/NADH oxidase N-terminal" evidence="10">
    <location>
        <begin position="13"/>
        <end position="338"/>
    </location>
</feature>
<organism evidence="12 13">
    <name type="scientific">Arthrobacter horti</name>
    <dbReference type="NCBI Taxonomy" id="3068273"/>
    <lineage>
        <taxon>Bacteria</taxon>
        <taxon>Bacillati</taxon>
        <taxon>Actinomycetota</taxon>
        <taxon>Actinomycetes</taxon>
        <taxon>Micrococcales</taxon>
        <taxon>Micrococcaceae</taxon>
        <taxon>Arthrobacter</taxon>
    </lineage>
</organism>
<dbReference type="Gene3D" id="3.20.20.70">
    <property type="entry name" value="Aldolase class I"/>
    <property type="match status" value="1"/>
</dbReference>
<keyword evidence="8" id="KW-0408">Iron</keyword>
<proteinExistence type="inferred from homology"/>
<evidence type="ECO:0000256" key="9">
    <source>
        <dbReference type="ARBA" id="ARBA00023014"/>
    </source>
</evidence>
<evidence type="ECO:0000256" key="8">
    <source>
        <dbReference type="ARBA" id="ARBA00023004"/>
    </source>
</evidence>
<evidence type="ECO:0000256" key="3">
    <source>
        <dbReference type="ARBA" id="ARBA00011048"/>
    </source>
</evidence>
<comment type="caution">
    <text evidence="12">The sequence shown here is derived from an EMBL/GenBank/DDBJ whole genome shotgun (WGS) entry which is preliminary data.</text>
</comment>
<gene>
    <name evidence="12" type="ORF">Q9R02_07150</name>
</gene>
<comment type="similarity">
    <text evidence="3">In the N-terminal section; belongs to the NADH:flavin oxidoreductase/NADH oxidase family.</text>
</comment>
<dbReference type="Gene3D" id="3.40.50.720">
    <property type="entry name" value="NAD(P)-binding Rossmann-like Domain"/>
    <property type="match status" value="1"/>
</dbReference>
<evidence type="ECO:0000256" key="5">
    <source>
        <dbReference type="ARBA" id="ARBA00022643"/>
    </source>
</evidence>
<dbReference type="InterPro" id="IPR051793">
    <property type="entry name" value="NADH:flavin_oxidoreductase"/>
</dbReference>
<dbReference type="InterPro" id="IPR036188">
    <property type="entry name" value="FAD/NAD-bd_sf"/>
</dbReference>
<keyword evidence="6" id="KW-0479">Metal-binding</keyword>
<comment type="cofactor">
    <cofactor evidence="1">
        <name>FMN</name>
        <dbReference type="ChEBI" id="CHEBI:58210"/>
    </cofactor>
</comment>
<dbReference type="CDD" id="cd02930">
    <property type="entry name" value="DCR_FMN"/>
    <property type="match status" value="1"/>
</dbReference>
<protein>
    <submittedName>
        <fullName evidence="12">NADPH-dependent 2,4-dienoyl-CoA reductase</fullName>
        <ecNumber evidence="12">1.3.1.34</ecNumber>
    </submittedName>
</protein>
<feature type="domain" description="FAD/NAD(P)-binding" evidence="11">
    <location>
        <begin position="383"/>
        <end position="652"/>
    </location>
</feature>
<dbReference type="GO" id="GO:0008670">
    <property type="term" value="F:2,4-dienoyl-CoA reductase (NADPH) activity"/>
    <property type="evidence" value="ECO:0007669"/>
    <property type="project" value="UniProtKB-EC"/>
</dbReference>
<evidence type="ECO:0000313" key="12">
    <source>
        <dbReference type="EMBL" id="MDP5226922.1"/>
    </source>
</evidence>
<evidence type="ECO:0000256" key="4">
    <source>
        <dbReference type="ARBA" id="ARBA00022630"/>
    </source>
</evidence>
<keyword evidence="4" id="KW-0285">Flavoprotein</keyword>
<dbReference type="PRINTS" id="PR00368">
    <property type="entry name" value="FADPNR"/>
</dbReference>
<name>A0ABT9IMW7_9MICC</name>
<dbReference type="PRINTS" id="PR00469">
    <property type="entry name" value="PNDRDTASEII"/>
</dbReference>
<dbReference type="Pfam" id="PF00724">
    <property type="entry name" value="Oxidored_FMN"/>
    <property type="match status" value="1"/>
</dbReference>
<dbReference type="PANTHER" id="PTHR42917">
    <property type="entry name" value="2,4-DIENOYL-COA REDUCTASE"/>
    <property type="match status" value="1"/>
</dbReference>
<keyword evidence="7 12" id="KW-0560">Oxidoreductase</keyword>
<keyword evidence="5" id="KW-0288">FMN</keyword>
<sequence>MNHSASDTAYPLLFSPLTVDGVQLKNRIIMGSMHTGLEDRRKDASALAAFYAERARGGAGLIVTGGYAPSISGWLAPFGSSLHSRVQLAQHRLVTKAVHAAGGRIALQILHAGRYGHHPLITAPSRLKAPITRFTPRELSERGVRREIRSFVRTARLAQAAGYDGVEIMGGEGYFINQFLSASTNHRTDAWGGTPERRRRLAVEIVSGIRAAVGGGFMVIFRLSMADLVPGGQTRHEILDLARELEAAGAGMFTTDIGWHESRVPTIVTSVPRAAFTEFTDDVARAVGVPVAASNRINMPRVAEDILQGTAIRAVSLARPMLADPDWSLKAAEGREDEINTCIGCNQACLDHAFAGRKVSCLVNPRAGRELSLILGPTVLAKRVAVVGAGPAGLSAAVTAAGRGHRVTLFEADPVIGGQFGIAREIPGKEEFEETLRYYGRQLELRNVEVRLGTRVTAKELAGAFDEVILATGVTPRIPAIPGIEHPSVMSYAELVRGTRRAGDRVAVIGAGGIGVDISEFLTHASSPSLDAPLWRREWGVSMDAEIPGSLQAPEHAPSTRTVYLLQRRAGKIGAGLGKTTGWVHRASLRAKGVEQLSGVNYERIDDDGVHLSFGPERKDARILAVDSVVICAGQESVTELAAELKELGQKTHLIGGAALAAEVDAKRAIREGTELAASL</sequence>
<keyword evidence="13" id="KW-1185">Reference proteome</keyword>
<evidence type="ECO:0000256" key="1">
    <source>
        <dbReference type="ARBA" id="ARBA00001917"/>
    </source>
</evidence>
<evidence type="ECO:0000313" key="13">
    <source>
        <dbReference type="Proteomes" id="UP001232725"/>
    </source>
</evidence>
<dbReference type="PANTHER" id="PTHR42917:SF2">
    <property type="entry name" value="2,4-DIENOYL-COA REDUCTASE [(2E)-ENOYL-COA-PRODUCING]"/>
    <property type="match status" value="1"/>
</dbReference>
<evidence type="ECO:0000259" key="11">
    <source>
        <dbReference type="Pfam" id="PF07992"/>
    </source>
</evidence>
<evidence type="ECO:0000256" key="2">
    <source>
        <dbReference type="ARBA" id="ARBA00001966"/>
    </source>
</evidence>
<dbReference type="RefSeq" id="WP_305995968.1">
    <property type="nucleotide sequence ID" value="NZ_JAVALS010000003.1"/>
</dbReference>
<dbReference type="EC" id="1.3.1.34" evidence="12"/>
<dbReference type="Gene3D" id="3.50.50.60">
    <property type="entry name" value="FAD/NAD(P)-binding domain"/>
    <property type="match status" value="1"/>
</dbReference>
<dbReference type="SUPFAM" id="SSF51905">
    <property type="entry name" value="FAD/NAD(P)-binding domain"/>
    <property type="match status" value="1"/>
</dbReference>
<dbReference type="SUPFAM" id="SSF51395">
    <property type="entry name" value="FMN-linked oxidoreductases"/>
    <property type="match status" value="1"/>
</dbReference>